<sequence length="68" mass="7984">MFSFQFTLCQLTDRRIFTVKFVGNSHNSFYIYTIMMIMIATTVSIHCHMYILFLIGSPLPILYHSNLT</sequence>
<evidence type="ECO:0000313" key="3">
    <source>
        <dbReference type="Proteomes" id="UP000790347"/>
    </source>
</evidence>
<comment type="caution">
    <text evidence="2">The sequence shown here is derived from an EMBL/GenBank/DDBJ whole genome shotgun (WGS) entry which is preliminary data.</text>
</comment>
<name>A0A922L756_DERFA</name>
<evidence type="ECO:0000256" key="1">
    <source>
        <dbReference type="SAM" id="Phobius"/>
    </source>
</evidence>
<dbReference type="EMBL" id="ASGP02000003">
    <property type="protein sequence ID" value="KAH9515847.1"/>
    <property type="molecule type" value="Genomic_DNA"/>
</dbReference>
<keyword evidence="1" id="KW-0472">Membrane</keyword>
<keyword evidence="1" id="KW-0812">Transmembrane</keyword>
<proteinExistence type="predicted"/>
<dbReference type="AlphaFoldDB" id="A0A922L756"/>
<evidence type="ECO:0000313" key="2">
    <source>
        <dbReference type="EMBL" id="KAH9515847.1"/>
    </source>
</evidence>
<keyword evidence="3" id="KW-1185">Reference proteome</keyword>
<accession>A0A922L756</accession>
<reference evidence="2" key="1">
    <citation type="submission" date="2013-05" db="EMBL/GenBank/DDBJ databases">
        <authorList>
            <person name="Yim A.K.Y."/>
            <person name="Chan T.F."/>
            <person name="Ji K.M."/>
            <person name="Liu X.Y."/>
            <person name="Zhou J.W."/>
            <person name="Li R.Q."/>
            <person name="Yang K.Y."/>
            <person name="Li J."/>
            <person name="Li M."/>
            <person name="Law P.T.W."/>
            <person name="Wu Y.L."/>
            <person name="Cai Z.L."/>
            <person name="Qin H."/>
            <person name="Bao Y."/>
            <person name="Leung R.K.K."/>
            <person name="Ng P.K.S."/>
            <person name="Zou J."/>
            <person name="Zhong X.J."/>
            <person name="Ran P.X."/>
            <person name="Zhong N.S."/>
            <person name="Liu Z.G."/>
            <person name="Tsui S.K.W."/>
        </authorList>
    </citation>
    <scope>NUCLEOTIDE SEQUENCE</scope>
    <source>
        <strain evidence="2">Derf</strain>
        <tissue evidence="2">Whole organism</tissue>
    </source>
</reference>
<feature type="transmembrane region" description="Helical" evidence="1">
    <location>
        <begin position="29"/>
        <end position="55"/>
    </location>
</feature>
<gene>
    <name evidence="2" type="ORF">DERF_006621</name>
</gene>
<organism evidence="2 3">
    <name type="scientific">Dermatophagoides farinae</name>
    <name type="common">American house dust mite</name>
    <dbReference type="NCBI Taxonomy" id="6954"/>
    <lineage>
        <taxon>Eukaryota</taxon>
        <taxon>Metazoa</taxon>
        <taxon>Ecdysozoa</taxon>
        <taxon>Arthropoda</taxon>
        <taxon>Chelicerata</taxon>
        <taxon>Arachnida</taxon>
        <taxon>Acari</taxon>
        <taxon>Acariformes</taxon>
        <taxon>Sarcoptiformes</taxon>
        <taxon>Astigmata</taxon>
        <taxon>Psoroptidia</taxon>
        <taxon>Analgoidea</taxon>
        <taxon>Pyroglyphidae</taxon>
        <taxon>Dermatophagoidinae</taxon>
        <taxon>Dermatophagoides</taxon>
    </lineage>
</organism>
<dbReference type="Proteomes" id="UP000790347">
    <property type="component" value="Unassembled WGS sequence"/>
</dbReference>
<keyword evidence="1" id="KW-1133">Transmembrane helix</keyword>
<reference evidence="2" key="2">
    <citation type="journal article" date="2022" name="Res Sq">
        <title>Comparative Genomics Reveals Insights into the Divergent Evolution of Astigmatic Mites and Household Pest Adaptations.</title>
        <authorList>
            <person name="Xiong Q."/>
            <person name="Wan A.T.-Y."/>
            <person name="Liu X.-Y."/>
            <person name="Fung C.S.-H."/>
            <person name="Xiao X."/>
            <person name="Malainual N."/>
            <person name="Hou J."/>
            <person name="Wang L."/>
            <person name="Wang M."/>
            <person name="Yang K."/>
            <person name="Cui Y."/>
            <person name="Leung E."/>
            <person name="Nong W."/>
            <person name="Shin S.-K."/>
            <person name="Au S."/>
            <person name="Jeong K.Y."/>
            <person name="Chew F.T."/>
            <person name="Hui J."/>
            <person name="Leung T.F."/>
            <person name="Tungtrongchitr A."/>
            <person name="Zhong N."/>
            <person name="Liu Z."/>
            <person name="Tsui S."/>
        </authorList>
    </citation>
    <scope>NUCLEOTIDE SEQUENCE</scope>
    <source>
        <strain evidence="2">Derf</strain>
        <tissue evidence="2">Whole organism</tissue>
    </source>
</reference>
<protein>
    <submittedName>
        <fullName evidence="2">Uncharacterized protein</fullName>
    </submittedName>
</protein>